<proteinExistence type="predicted"/>
<gene>
    <name evidence="2" type="ORF">TBIB3V08_LOCUS6578</name>
</gene>
<evidence type="ECO:0000313" key="2">
    <source>
        <dbReference type="EMBL" id="CAD7444195.1"/>
    </source>
</evidence>
<dbReference type="InterPro" id="IPR036249">
    <property type="entry name" value="Thioredoxin-like_sf"/>
</dbReference>
<dbReference type="AlphaFoldDB" id="A0A7R9EZD4"/>
<dbReference type="SUPFAM" id="SSF56672">
    <property type="entry name" value="DNA/RNA polymerases"/>
    <property type="match status" value="1"/>
</dbReference>
<dbReference type="InterPro" id="IPR052792">
    <property type="entry name" value="Thioredoxin_dom-contain_11"/>
</dbReference>
<reference evidence="2" key="1">
    <citation type="submission" date="2020-11" db="EMBL/GenBank/DDBJ databases">
        <authorList>
            <person name="Tran Van P."/>
        </authorList>
    </citation>
    <scope>NUCLEOTIDE SEQUENCE</scope>
</reference>
<dbReference type="CDD" id="cd02981">
    <property type="entry name" value="PDI_b_family"/>
    <property type="match status" value="1"/>
</dbReference>
<dbReference type="PANTHER" id="PTHR46497:SF1">
    <property type="entry name" value="THIOREDOXIN DOMAIN-CONTAINING PROTEIN 11"/>
    <property type="match status" value="1"/>
</dbReference>
<organism evidence="2">
    <name type="scientific">Timema bartmani</name>
    <dbReference type="NCBI Taxonomy" id="61472"/>
    <lineage>
        <taxon>Eukaryota</taxon>
        <taxon>Metazoa</taxon>
        <taxon>Ecdysozoa</taxon>
        <taxon>Arthropoda</taxon>
        <taxon>Hexapoda</taxon>
        <taxon>Insecta</taxon>
        <taxon>Pterygota</taxon>
        <taxon>Neoptera</taxon>
        <taxon>Polyneoptera</taxon>
        <taxon>Phasmatodea</taxon>
        <taxon>Timematodea</taxon>
        <taxon>Timematoidea</taxon>
        <taxon>Timematidae</taxon>
        <taxon>Timema</taxon>
    </lineage>
</organism>
<dbReference type="InterPro" id="IPR043502">
    <property type="entry name" value="DNA/RNA_pol_sf"/>
</dbReference>
<dbReference type="Gene3D" id="3.40.30.10">
    <property type="entry name" value="Glutaredoxin"/>
    <property type="match status" value="2"/>
</dbReference>
<dbReference type="Gene3D" id="3.10.10.10">
    <property type="entry name" value="HIV Type 1 Reverse Transcriptase, subunit A, domain 1"/>
    <property type="match status" value="1"/>
</dbReference>
<dbReference type="SUPFAM" id="SSF52833">
    <property type="entry name" value="Thioredoxin-like"/>
    <property type="match status" value="1"/>
</dbReference>
<feature type="domain" description="Thioredoxin" evidence="1">
    <location>
        <begin position="169"/>
        <end position="258"/>
    </location>
</feature>
<dbReference type="GO" id="GO:0071897">
    <property type="term" value="P:DNA biosynthetic process"/>
    <property type="evidence" value="ECO:0007669"/>
    <property type="project" value="UniProtKB-ARBA"/>
</dbReference>
<name>A0A7R9EZD4_9NEOP</name>
<dbReference type="InterPro" id="IPR013766">
    <property type="entry name" value="Thioredoxin_domain"/>
</dbReference>
<sequence length="550" mass="63486">MSRLRIFQFENKIDFPYDRFGTSTNLEDLTQSNSCLFISQLEEKRQEVVRIPNEYRYVVTEELGCTNVLTCDIKLLDNVPSRSKPYYFTPPKLEVLKRHVEELRRKGIIRDSRSPYTSPAFLVSKHRLVVDNRKPPKTSKSPTPVPFFPQTSLVADYYQGHIGPPFERVAASDISFIMYYAPWDAESQATRSQFKLVAQYYYKQVYFAAINCWQPLGECKQQFAKVQHFPVLIVYTQLTKGIQYKGVKEATHMIHFLSSVLHPVEKIDSVNDIVQLMNFHDAVVIGCFDFKGNLGGQGYHTFYTTSLKLLEKDPYREIGFGVITNVKVANELGIHLAPTIRLYLWNETLEYGSDEPYTPEALTKWVVANAHQVSVWLSPPGIKSLTLSPYVEEDSVMILFTPRNLLYTVNYNYNLLREVGQEYYNCDDNPWVKDFVQYLGNERAMSRDMYTDFELQCSQWREKVRREELTAPPIQVVSHFWANGSCSGRRRCKMCSTCSDKCLVNTEDVSKDCKCGGGPGFDSYPHQQVCWKQTHHGSNVGSTHPPRFFF</sequence>
<accession>A0A7R9EZD4</accession>
<evidence type="ECO:0000259" key="1">
    <source>
        <dbReference type="Pfam" id="PF00085"/>
    </source>
</evidence>
<protein>
    <recommendedName>
        <fullName evidence="1">Thioredoxin domain-containing protein</fullName>
    </recommendedName>
</protein>
<dbReference type="EMBL" id="OD566540">
    <property type="protein sequence ID" value="CAD7444195.1"/>
    <property type="molecule type" value="Genomic_DNA"/>
</dbReference>
<dbReference type="PANTHER" id="PTHR46497">
    <property type="entry name" value="THIOREDOXIN DOMAIN-CONTAINING PROTEIN 11"/>
    <property type="match status" value="1"/>
</dbReference>
<dbReference type="Pfam" id="PF00085">
    <property type="entry name" value="Thioredoxin"/>
    <property type="match status" value="1"/>
</dbReference>